<reference evidence="2" key="1">
    <citation type="journal article" date="2020" name="New Phytol.">
        <title>Comparative genomics reveals dynamic genome evolution in host specialist ectomycorrhizal fungi.</title>
        <authorList>
            <person name="Lofgren L.A."/>
            <person name="Nguyen N.H."/>
            <person name="Vilgalys R."/>
            <person name="Ruytinx J."/>
            <person name="Liao H.L."/>
            <person name="Branco S."/>
            <person name="Kuo A."/>
            <person name="LaButti K."/>
            <person name="Lipzen A."/>
            <person name="Andreopoulos W."/>
            <person name="Pangilinan J."/>
            <person name="Riley R."/>
            <person name="Hundley H."/>
            <person name="Na H."/>
            <person name="Barry K."/>
            <person name="Grigoriev I.V."/>
            <person name="Stajich J.E."/>
            <person name="Kennedy P.G."/>
        </authorList>
    </citation>
    <scope>NUCLEOTIDE SEQUENCE</scope>
    <source>
        <strain evidence="2">FC203</strain>
    </source>
</reference>
<gene>
    <name evidence="2" type="ORF">F5891DRAFT_1182309</name>
</gene>
<evidence type="ECO:0000313" key="3">
    <source>
        <dbReference type="Proteomes" id="UP001195769"/>
    </source>
</evidence>
<proteinExistence type="predicted"/>
<protein>
    <submittedName>
        <fullName evidence="2">Uncharacterized protein</fullName>
    </submittedName>
</protein>
<evidence type="ECO:0000256" key="1">
    <source>
        <dbReference type="SAM" id="MobiDB-lite"/>
    </source>
</evidence>
<organism evidence="2 3">
    <name type="scientific">Suillus fuscotomentosus</name>
    <dbReference type="NCBI Taxonomy" id="1912939"/>
    <lineage>
        <taxon>Eukaryota</taxon>
        <taxon>Fungi</taxon>
        <taxon>Dikarya</taxon>
        <taxon>Basidiomycota</taxon>
        <taxon>Agaricomycotina</taxon>
        <taxon>Agaricomycetes</taxon>
        <taxon>Agaricomycetidae</taxon>
        <taxon>Boletales</taxon>
        <taxon>Suillineae</taxon>
        <taxon>Suillaceae</taxon>
        <taxon>Suillus</taxon>
    </lineage>
</organism>
<dbReference type="RefSeq" id="XP_041231690.1">
    <property type="nucleotide sequence ID" value="XM_041366144.1"/>
</dbReference>
<sequence>MSMSSDCSSSLTGTTSSSSASKSDTNEFLDNSSVYLDPSSFSTVSGLASTDLDTGSESAVSHPDSGTEADDKLNDDDDIAGSSPTVMVEAQLGQLVHEFICDSYSHRYQMACNQLPCGPSQMRHVLDVLKPQRPDKFHESLRVSPCTFNKICTKLGPDPVFSNNSQNEQIPLADQLAGSIVLGNNHCVY</sequence>
<dbReference type="AlphaFoldDB" id="A0AAD4EH32"/>
<comment type="caution">
    <text evidence="2">The sequence shown here is derived from an EMBL/GenBank/DDBJ whole genome shotgun (WGS) entry which is preliminary data.</text>
</comment>
<evidence type="ECO:0000313" key="2">
    <source>
        <dbReference type="EMBL" id="KAG1906115.1"/>
    </source>
</evidence>
<feature type="compositionally biased region" description="Low complexity" evidence="1">
    <location>
        <begin position="1"/>
        <end position="23"/>
    </location>
</feature>
<dbReference type="Proteomes" id="UP001195769">
    <property type="component" value="Unassembled WGS sequence"/>
</dbReference>
<dbReference type="GeneID" id="64660442"/>
<keyword evidence="3" id="KW-1185">Reference proteome</keyword>
<accession>A0AAD4EH32</accession>
<dbReference type="EMBL" id="JABBWK010000005">
    <property type="protein sequence ID" value="KAG1906115.1"/>
    <property type="molecule type" value="Genomic_DNA"/>
</dbReference>
<feature type="region of interest" description="Disordered" evidence="1">
    <location>
        <begin position="46"/>
        <end position="82"/>
    </location>
</feature>
<name>A0AAD4EH32_9AGAM</name>
<feature type="region of interest" description="Disordered" evidence="1">
    <location>
        <begin position="1"/>
        <end position="25"/>
    </location>
</feature>
<feature type="compositionally biased region" description="Polar residues" evidence="1">
    <location>
        <begin position="46"/>
        <end position="59"/>
    </location>
</feature>